<evidence type="ECO:0000313" key="2">
    <source>
        <dbReference type="EMBL" id="RJE25859.1"/>
    </source>
</evidence>
<dbReference type="Proteomes" id="UP000266188">
    <property type="component" value="Unassembled WGS sequence"/>
</dbReference>
<organism evidence="2 3">
    <name type="scientific">Aspergillus sclerotialis</name>
    <dbReference type="NCBI Taxonomy" id="2070753"/>
    <lineage>
        <taxon>Eukaryota</taxon>
        <taxon>Fungi</taxon>
        <taxon>Dikarya</taxon>
        <taxon>Ascomycota</taxon>
        <taxon>Pezizomycotina</taxon>
        <taxon>Eurotiomycetes</taxon>
        <taxon>Eurotiomycetidae</taxon>
        <taxon>Eurotiales</taxon>
        <taxon>Aspergillaceae</taxon>
        <taxon>Aspergillus</taxon>
        <taxon>Aspergillus subgen. Polypaecilum</taxon>
    </lineage>
</organism>
<accession>A0A3A2ZRS0</accession>
<evidence type="ECO:0000256" key="1">
    <source>
        <dbReference type="SAM" id="MobiDB-lite"/>
    </source>
</evidence>
<protein>
    <submittedName>
        <fullName evidence="2">Uncharacterized protein</fullName>
    </submittedName>
</protein>
<sequence>MQNASESIVIIPLNPSPNIATSSGAFASVVAPEALAIAAVGSAEDAGLEAAFAAASGWVSDWESDAVGYAVAAVEDAASAVPLVDVVNAYAGMVFEDAEFDGAVEVDASAVVVVVAVYEVTASVECVAAGLDAGPEEVACAVAPVMTAFEAVVCEGVVYVVTPSVAVETGVAVFGATGLSVVASEEIACVVSEFGVSVASAGNGSAFGDDAAVPVEIGFDVQPDAAVHVVIEPAAVVSEAAFAAPGDVPVAAPAATGHAVVAEFEIASPSSVAIPLVGRVGTVTVQFPPVPPVRHALSAGSPQIPAVGLEARDVSVASPEDDQSSMVLVDRPVSLASASGYLRLRTCAVVHGVAFEEPLNRALLLGLTVLMFHLASDWGYLQRQIFAVFHVDGALWFLVSQWLARAHWFELTARVMAGVTLAAWCPSSPYHLVSPVCPRRVRELTAAEVAGFEVLAGVAAEFAVDVGVGVEVEVESEEEAIHAADIEVAGTVVEHGTDSAEASRVGWPASERNSPNQTENCHVEPAASAT</sequence>
<comment type="caution">
    <text evidence="2">The sequence shown here is derived from an EMBL/GenBank/DDBJ whole genome shotgun (WGS) entry which is preliminary data.</text>
</comment>
<keyword evidence="3" id="KW-1185">Reference proteome</keyword>
<gene>
    <name evidence="2" type="ORF">PHISCL_01835</name>
</gene>
<dbReference type="EMBL" id="MVGC01000036">
    <property type="protein sequence ID" value="RJE25859.1"/>
    <property type="molecule type" value="Genomic_DNA"/>
</dbReference>
<dbReference type="AlphaFoldDB" id="A0A3A2ZRS0"/>
<reference evidence="3" key="1">
    <citation type="submission" date="2017-02" db="EMBL/GenBank/DDBJ databases">
        <authorList>
            <person name="Tafer H."/>
            <person name="Lopandic K."/>
        </authorList>
    </citation>
    <scope>NUCLEOTIDE SEQUENCE [LARGE SCALE GENOMIC DNA]</scope>
    <source>
        <strain evidence="3">CBS 366.77</strain>
    </source>
</reference>
<proteinExistence type="predicted"/>
<name>A0A3A2ZRS0_9EURO</name>
<feature type="compositionally biased region" description="Polar residues" evidence="1">
    <location>
        <begin position="511"/>
        <end position="520"/>
    </location>
</feature>
<feature type="region of interest" description="Disordered" evidence="1">
    <location>
        <begin position="497"/>
        <end position="530"/>
    </location>
</feature>
<evidence type="ECO:0000313" key="3">
    <source>
        <dbReference type="Proteomes" id="UP000266188"/>
    </source>
</evidence>